<sequence length="69" mass="7850">MNHRSRNGYDLVLTATEIAEILNISKPTAYSLMDSPHFPLIKIGGCKRVLRDDFFQWLSNQTLGKSNLL</sequence>
<keyword evidence="3" id="KW-1185">Reference proteome</keyword>
<name>A0ABS2N0D5_9BACI</name>
<evidence type="ECO:0000313" key="2">
    <source>
        <dbReference type="EMBL" id="MBM7571572.1"/>
    </source>
</evidence>
<proteinExistence type="predicted"/>
<evidence type="ECO:0000259" key="1">
    <source>
        <dbReference type="Pfam" id="PF12728"/>
    </source>
</evidence>
<organism evidence="2 3">
    <name type="scientific">Aquibacillus albus</name>
    <dbReference type="NCBI Taxonomy" id="1168171"/>
    <lineage>
        <taxon>Bacteria</taxon>
        <taxon>Bacillati</taxon>
        <taxon>Bacillota</taxon>
        <taxon>Bacilli</taxon>
        <taxon>Bacillales</taxon>
        <taxon>Bacillaceae</taxon>
        <taxon>Aquibacillus</taxon>
    </lineage>
</organism>
<gene>
    <name evidence="2" type="ORF">JOC48_002068</name>
</gene>
<feature type="domain" description="Helix-turn-helix" evidence="1">
    <location>
        <begin position="12"/>
        <end position="61"/>
    </location>
</feature>
<dbReference type="Proteomes" id="UP001296943">
    <property type="component" value="Unassembled WGS sequence"/>
</dbReference>
<comment type="caution">
    <text evidence="2">The sequence shown here is derived from an EMBL/GenBank/DDBJ whole genome shotgun (WGS) entry which is preliminary data.</text>
</comment>
<evidence type="ECO:0000313" key="3">
    <source>
        <dbReference type="Proteomes" id="UP001296943"/>
    </source>
</evidence>
<dbReference type="Pfam" id="PF12728">
    <property type="entry name" value="HTH_17"/>
    <property type="match status" value="1"/>
</dbReference>
<accession>A0ABS2N0D5</accession>
<dbReference type="EMBL" id="JAFBDR010000009">
    <property type="protein sequence ID" value="MBM7571572.1"/>
    <property type="molecule type" value="Genomic_DNA"/>
</dbReference>
<protein>
    <submittedName>
        <fullName evidence="2">Excisionase family DNA binding protein</fullName>
    </submittedName>
</protein>
<dbReference type="NCBIfam" id="TIGR01764">
    <property type="entry name" value="excise"/>
    <property type="match status" value="1"/>
</dbReference>
<reference evidence="2 3" key="1">
    <citation type="submission" date="2021-01" db="EMBL/GenBank/DDBJ databases">
        <title>Genomic Encyclopedia of Type Strains, Phase IV (KMG-IV): sequencing the most valuable type-strain genomes for metagenomic binning, comparative biology and taxonomic classification.</title>
        <authorList>
            <person name="Goeker M."/>
        </authorList>
    </citation>
    <scope>NUCLEOTIDE SEQUENCE [LARGE SCALE GENOMIC DNA]</scope>
    <source>
        <strain evidence="2 3">DSM 23711</strain>
    </source>
</reference>
<dbReference type="InterPro" id="IPR010093">
    <property type="entry name" value="SinI_DNA-bd"/>
</dbReference>
<dbReference type="RefSeq" id="WP_204499287.1">
    <property type="nucleotide sequence ID" value="NZ_JAFBDR010000009.1"/>
</dbReference>
<dbReference type="InterPro" id="IPR041657">
    <property type="entry name" value="HTH_17"/>
</dbReference>